<sequence length="679" mass="79167">MDIPQILIFILVIVVFLCQKMIKGGNIYIPYKYANDKSQYLHVPPKSANRPYASRPHSDTYFAKKAINDILTDIYYKSFAGDYEQILDLYKISSYSIEYANALSNAFEFDVVAKGGFPLNNFLNIINKINEKTGTPRFRASISDIDFTCIVRDKRTRKQITDFTPDNENPENPNNLYSTLYLEWFHYFSSIMKNIYTKHLDNVESAMNDIYRDSESYYKLLTLIIYNSVNRRESPLRRLMSPVIIELLLNSTLVDIQERIDKRLSEKYPDELIDPLISWISSNNIKIDIKLLHSKNITPEDSKEIKKARFIIGQSFMAPSQYHIDNFEKSLDTHGIFLTPNIVTRTDSINVFPLYRWGSLIKIKLVRGTTENILVDYYNLNIIDIVMSTNLVKSNKYDRHYNLENGFRPSRNILKTTKLTNNPLPSIPSLPGTCFKLCDISEYLITDIINILFCQNIILNNAPKVEKRFERLIRDSLLNTILILDDDRVSGISLSEVDIGSTFEIFKSMIIESFNYIPKNDHIRDYRNYKSQIKSNRIDDKFPLLFLMCLGIRRTMIIINALNSDRRFIFPKGDFYEYFEICNKNLLKDSTDIPVSSKLIKSEYPTDKIHEIIIITLDNLEIFIKSKTIDFIRSPSTNPNYTERQQSTIGVKYIPIPDVSPMIYVGNNTYQIQRQKRRL</sequence>
<protein>
    <submittedName>
        <fullName evidence="1">Uncharacterized protein</fullName>
    </submittedName>
</protein>
<name>A0A6C0LMP9_9ZZZZ</name>
<dbReference type="AlphaFoldDB" id="A0A6C0LMP9"/>
<evidence type="ECO:0000313" key="1">
    <source>
        <dbReference type="EMBL" id="QHU30532.1"/>
    </source>
</evidence>
<dbReference type="EMBL" id="MN740509">
    <property type="protein sequence ID" value="QHU30532.1"/>
    <property type="molecule type" value="Genomic_DNA"/>
</dbReference>
<organism evidence="1">
    <name type="scientific">viral metagenome</name>
    <dbReference type="NCBI Taxonomy" id="1070528"/>
    <lineage>
        <taxon>unclassified sequences</taxon>
        <taxon>metagenomes</taxon>
        <taxon>organismal metagenomes</taxon>
    </lineage>
</organism>
<reference evidence="1" key="1">
    <citation type="journal article" date="2020" name="Nature">
        <title>Giant virus diversity and host interactions through global metagenomics.</title>
        <authorList>
            <person name="Schulz F."/>
            <person name="Roux S."/>
            <person name="Paez-Espino D."/>
            <person name="Jungbluth S."/>
            <person name="Walsh D.A."/>
            <person name="Denef V.J."/>
            <person name="McMahon K.D."/>
            <person name="Konstantinidis K.T."/>
            <person name="Eloe-Fadrosh E.A."/>
            <person name="Kyrpides N.C."/>
            <person name="Woyke T."/>
        </authorList>
    </citation>
    <scope>NUCLEOTIDE SEQUENCE</scope>
    <source>
        <strain evidence="1">GVMAG-M-3300027833-19</strain>
    </source>
</reference>
<proteinExistence type="predicted"/>
<accession>A0A6C0LMP9</accession>